<accession>A0A6M4IIM0</accession>
<evidence type="ECO:0000259" key="5">
    <source>
        <dbReference type="Pfam" id="PF25989"/>
    </source>
</evidence>
<evidence type="ECO:0000256" key="2">
    <source>
        <dbReference type="SAM" id="Phobius"/>
    </source>
</evidence>
<dbReference type="AlphaFoldDB" id="A0A6M4IIM0"/>
<feature type="domain" description="CusB-like beta-barrel" evidence="3">
    <location>
        <begin position="237"/>
        <end position="307"/>
    </location>
</feature>
<evidence type="ECO:0000256" key="1">
    <source>
        <dbReference type="ARBA" id="ARBA00009477"/>
    </source>
</evidence>
<protein>
    <submittedName>
        <fullName evidence="6">Efflux RND transporter periplasmic adaptor subunit</fullName>
    </submittedName>
</protein>
<dbReference type="FunFam" id="2.40.30.170:FF:000010">
    <property type="entry name" value="Efflux RND transporter periplasmic adaptor subunit"/>
    <property type="match status" value="1"/>
</dbReference>
<dbReference type="EMBL" id="CP053085">
    <property type="protein sequence ID" value="QJR34633.1"/>
    <property type="molecule type" value="Genomic_DNA"/>
</dbReference>
<dbReference type="PANTHER" id="PTHR30469:SF37">
    <property type="entry name" value="RAGD PROTEIN"/>
    <property type="match status" value="1"/>
</dbReference>
<feature type="domain" description="YknX-like C-terminal permuted SH3-like" evidence="5">
    <location>
        <begin position="315"/>
        <end position="381"/>
    </location>
</feature>
<comment type="similarity">
    <text evidence="1">Belongs to the membrane fusion protein (MFP) (TC 8.A.1) family.</text>
</comment>
<evidence type="ECO:0000313" key="7">
    <source>
        <dbReference type="Proteomes" id="UP000500938"/>
    </source>
</evidence>
<name>A0A6M4IIM0_9BACT</name>
<dbReference type="NCBIfam" id="TIGR01730">
    <property type="entry name" value="RND_mfp"/>
    <property type="match status" value="1"/>
</dbReference>
<evidence type="ECO:0000259" key="4">
    <source>
        <dbReference type="Pfam" id="PF25973"/>
    </source>
</evidence>
<dbReference type="Gene3D" id="2.40.420.20">
    <property type="match status" value="1"/>
</dbReference>
<dbReference type="GO" id="GO:1990281">
    <property type="term" value="C:efflux pump complex"/>
    <property type="evidence" value="ECO:0007669"/>
    <property type="project" value="TreeGrafter"/>
</dbReference>
<dbReference type="Gene3D" id="1.10.287.470">
    <property type="entry name" value="Helix hairpin bin"/>
    <property type="match status" value="1"/>
</dbReference>
<evidence type="ECO:0000313" key="6">
    <source>
        <dbReference type="EMBL" id="QJR34633.1"/>
    </source>
</evidence>
<reference evidence="6 7" key="1">
    <citation type="submission" date="2020-05" db="EMBL/GenBank/DDBJ databases">
        <title>Complete genome sequence of Gemmatimonas greenlandica TET16.</title>
        <authorList>
            <person name="Zeng Y."/>
        </authorList>
    </citation>
    <scope>NUCLEOTIDE SEQUENCE [LARGE SCALE GENOMIC DNA]</scope>
    <source>
        <strain evidence="6 7">TET16</strain>
    </source>
</reference>
<dbReference type="InterPro" id="IPR058647">
    <property type="entry name" value="BSH_CzcB-like"/>
</dbReference>
<dbReference type="RefSeq" id="WP_171224061.1">
    <property type="nucleotide sequence ID" value="NZ_CP053085.1"/>
</dbReference>
<keyword evidence="7" id="KW-1185">Reference proteome</keyword>
<dbReference type="Gene3D" id="2.40.30.170">
    <property type="match status" value="1"/>
</dbReference>
<dbReference type="SUPFAM" id="SSF111369">
    <property type="entry name" value="HlyD-like secretion proteins"/>
    <property type="match status" value="1"/>
</dbReference>
<keyword evidence="2" id="KW-1133">Transmembrane helix</keyword>
<proteinExistence type="inferred from homology"/>
<feature type="domain" description="CzcB-like barrel-sandwich hybrid" evidence="4">
    <location>
        <begin position="86"/>
        <end position="215"/>
    </location>
</feature>
<dbReference type="PANTHER" id="PTHR30469">
    <property type="entry name" value="MULTIDRUG RESISTANCE PROTEIN MDTA"/>
    <property type="match status" value="1"/>
</dbReference>
<evidence type="ECO:0000259" key="3">
    <source>
        <dbReference type="Pfam" id="PF25954"/>
    </source>
</evidence>
<dbReference type="GO" id="GO:0015562">
    <property type="term" value="F:efflux transmembrane transporter activity"/>
    <property type="evidence" value="ECO:0007669"/>
    <property type="project" value="TreeGrafter"/>
</dbReference>
<feature type="transmembrane region" description="Helical" evidence="2">
    <location>
        <begin position="18"/>
        <end position="36"/>
    </location>
</feature>
<dbReference type="KEGG" id="ggr:HKW67_03425"/>
<organism evidence="6 7">
    <name type="scientific">Gemmatimonas groenlandica</name>
    <dbReference type="NCBI Taxonomy" id="2732249"/>
    <lineage>
        <taxon>Bacteria</taxon>
        <taxon>Pseudomonadati</taxon>
        <taxon>Gemmatimonadota</taxon>
        <taxon>Gemmatimonadia</taxon>
        <taxon>Gemmatimonadales</taxon>
        <taxon>Gemmatimonadaceae</taxon>
        <taxon>Gemmatimonas</taxon>
    </lineage>
</organism>
<dbReference type="Pfam" id="PF25954">
    <property type="entry name" value="Beta-barrel_RND_2"/>
    <property type="match status" value="1"/>
</dbReference>
<gene>
    <name evidence="6" type="ORF">HKW67_03425</name>
</gene>
<dbReference type="Gene3D" id="2.40.50.100">
    <property type="match status" value="1"/>
</dbReference>
<dbReference type="Pfam" id="PF25989">
    <property type="entry name" value="YknX_C"/>
    <property type="match status" value="1"/>
</dbReference>
<keyword evidence="2" id="KW-0812">Transmembrane</keyword>
<keyword evidence="2" id="KW-0472">Membrane</keyword>
<dbReference type="Pfam" id="PF25973">
    <property type="entry name" value="BSH_CzcB"/>
    <property type="match status" value="1"/>
</dbReference>
<dbReference type="InterPro" id="IPR058792">
    <property type="entry name" value="Beta-barrel_RND_2"/>
</dbReference>
<dbReference type="InterPro" id="IPR006143">
    <property type="entry name" value="RND_pump_MFP"/>
</dbReference>
<dbReference type="Proteomes" id="UP000500938">
    <property type="component" value="Chromosome"/>
</dbReference>
<dbReference type="InterPro" id="IPR058637">
    <property type="entry name" value="YknX-like_C"/>
</dbReference>
<sequence>MGQPHSQIQQRRTRSGRVLPIVIIAIFMLLLVAGVLPRLRQSQARSAEQSTATDVPTVFTETVGRDTADTELDLPGSIAGLHETGIYARTNGFVKSLRVDIGSMVRAGDTLAVLDMPDVAEQLRQARASLEQVEASAGLARSTLARWKSMREQAAVTPQEFDERQAAANVAEANVRVSRANVANLSEVLRFGALIAPFRGVVTSRTIDIGGLVSAGAVTGNRPLLTLVQIDTLRVMLNVPQSAAAMVRVGQRADVAVRELGDTTFRGRVALTSRAIDPLSRTLLTEVHVTNPDRRLLPGMFAHVKFTVPTAGGGLRIPSIALIVRADGTQVAQVVNGKVRLTPVTLGRDFGTSLEVLSGIAQGAELVVNASEQLSDGMVVKAIARGKAPAKPAP</sequence>